<dbReference type="AlphaFoldDB" id="A0A7S4SS02"/>
<dbReference type="SUPFAM" id="SSF56112">
    <property type="entry name" value="Protein kinase-like (PK-like)"/>
    <property type="match status" value="1"/>
</dbReference>
<evidence type="ECO:0000313" key="7">
    <source>
        <dbReference type="EMBL" id="CAE4654342.1"/>
    </source>
</evidence>
<dbReference type="GO" id="GO:0004674">
    <property type="term" value="F:protein serine/threonine kinase activity"/>
    <property type="evidence" value="ECO:0007669"/>
    <property type="project" value="UniProtKB-KW"/>
</dbReference>
<keyword evidence="1" id="KW-0723">Serine/threonine-protein kinase</keyword>
<dbReference type="Gene3D" id="1.10.510.10">
    <property type="entry name" value="Transferase(Phosphotransferase) domain 1"/>
    <property type="match status" value="1"/>
</dbReference>
<keyword evidence="5" id="KW-0067">ATP-binding</keyword>
<dbReference type="InterPro" id="IPR000719">
    <property type="entry name" value="Prot_kinase_dom"/>
</dbReference>
<dbReference type="FunFam" id="1.10.510.10:FF:000624">
    <property type="entry name" value="Mitogen-activated protein kinase"/>
    <property type="match status" value="1"/>
</dbReference>
<organism evidence="7">
    <name type="scientific">Alexandrium monilatum</name>
    <dbReference type="NCBI Taxonomy" id="311494"/>
    <lineage>
        <taxon>Eukaryota</taxon>
        <taxon>Sar</taxon>
        <taxon>Alveolata</taxon>
        <taxon>Dinophyceae</taxon>
        <taxon>Gonyaulacales</taxon>
        <taxon>Pyrocystaceae</taxon>
        <taxon>Alexandrium</taxon>
    </lineage>
</organism>
<accession>A0A7S4SS02</accession>
<dbReference type="PROSITE" id="PS50011">
    <property type="entry name" value="PROTEIN_KINASE_DOM"/>
    <property type="match status" value="1"/>
</dbReference>
<evidence type="ECO:0000256" key="5">
    <source>
        <dbReference type="ARBA" id="ARBA00022840"/>
    </source>
</evidence>
<proteinExistence type="predicted"/>
<dbReference type="PANTHER" id="PTHR24055">
    <property type="entry name" value="MITOGEN-ACTIVATED PROTEIN KINASE"/>
    <property type="match status" value="1"/>
</dbReference>
<dbReference type="InterPro" id="IPR050117">
    <property type="entry name" value="MAPK"/>
</dbReference>
<gene>
    <name evidence="7" type="ORF">AMON00008_LOCUS55420</name>
</gene>
<sequence length="193" mass="21542">MTEPIGKRWYNAPEVLCSWVSYDTAIDVWSIGCVFAQMLVRRQPFRGHSTRHQLQLIVDLLGTPSREELDAIQSKACRQLIDSLPYSEGKCKETFADASEESFDLLRMMLQFSPHSRVMVPQALELSYIGRLSCPDDEPTRGALGASDLELERREESVQTLGEDFFQEALHYCPDAGSGTCRSSTGSASRGTA</sequence>
<keyword evidence="4" id="KW-0418">Kinase</keyword>
<evidence type="ECO:0000256" key="3">
    <source>
        <dbReference type="ARBA" id="ARBA00022741"/>
    </source>
</evidence>
<evidence type="ECO:0000256" key="4">
    <source>
        <dbReference type="ARBA" id="ARBA00022777"/>
    </source>
</evidence>
<keyword evidence="2" id="KW-0808">Transferase</keyword>
<dbReference type="EMBL" id="HBNR01077839">
    <property type="protein sequence ID" value="CAE4654342.1"/>
    <property type="molecule type" value="Transcribed_RNA"/>
</dbReference>
<name>A0A7S4SS02_9DINO</name>
<dbReference type="GO" id="GO:0005524">
    <property type="term" value="F:ATP binding"/>
    <property type="evidence" value="ECO:0007669"/>
    <property type="project" value="UniProtKB-KW"/>
</dbReference>
<dbReference type="InterPro" id="IPR011009">
    <property type="entry name" value="Kinase-like_dom_sf"/>
</dbReference>
<dbReference type="Gene3D" id="3.30.200.20">
    <property type="entry name" value="Phosphorylase Kinase, domain 1"/>
    <property type="match status" value="1"/>
</dbReference>
<evidence type="ECO:0000256" key="2">
    <source>
        <dbReference type="ARBA" id="ARBA00022679"/>
    </source>
</evidence>
<protein>
    <recommendedName>
        <fullName evidence="6">Protein kinase domain-containing protein</fullName>
    </recommendedName>
</protein>
<evidence type="ECO:0000256" key="1">
    <source>
        <dbReference type="ARBA" id="ARBA00022527"/>
    </source>
</evidence>
<reference evidence="7" key="1">
    <citation type="submission" date="2021-01" db="EMBL/GenBank/DDBJ databases">
        <authorList>
            <person name="Corre E."/>
            <person name="Pelletier E."/>
            <person name="Niang G."/>
            <person name="Scheremetjew M."/>
            <person name="Finn R."/>
            <person name="Kale V."/>
            <person name="Holt S."/>
            <person name="Cochrane G."/>
            <person name="Meng A."/>
            <person name="Brown T."/>
            <person name="Cohen L."/>
        </authorList>
    </citation>
    <scope>NUCLEOTIDE SEQUENCE</scope>
    <source>
        <strain evidence="7">CCMP3105</strain>
    </source>
</reference>
<dbReference type="Pfam" id="PF00069">
    <property type="entry name" value="Pkinase"/>
    <property type="match status" value="1"/>
</dbReference>
<evidence type="ECO:0000259" key="6">
    <source>
        <dbReference type="PROSITE" id="PS50011"/>
    </source>
</evidence>
<keyword evidence="3" id="KW-0547">Nucleotide-binding</keyword>
<feature type="domain" description="Protein kinase" evidence="6">
    <location>
        <begin position="1"/>
        <end position="129"/>
    </location>
</feature>